<comment type="similarity">
    <text evidence="2">Belongs to the patched family.</text>
</comment>
<comment type="caution">
    <text evidence="15">The sequence shown here is derived from an EMBL/GenBank/DDBJ whole genome shotgun (WGS) entry which is preliminary data.</text>
</comment>
<keyword evidence="3" id="KW-0813">Transport</keyword>
<dbReference type="Pfam" id="PF16414">
    <property type="entry name" value="NPC1_N"/>
    <property type="match status" value="1"/>
</dbReference>
<gene>
    <name evidence="15" type="ORF">HCN44_001905</name>
</gene>
<feature type="transmembrane region" description="Helical" evidence="12">
    <location>
        <begin position="1158"/>
        <end position="1177"/>
    </location>
</feature>
<dbReference type="InterPro" id="IPR053956">
    <property type="entry name" value="NPC1_MLD"/>
</dbReference>
<dbReference type="GO" id="GO:0015485">
    <property type="term" value="F:cholesterol binding"/>
    <property type="evidence" value="ECO:0007669"/>
    <property type="project" value="TreeGrafter"/>
</dbReference>
<keyword evidence="5 13" id="KW-0732">Signal</keyword>
<keyword evidence="8 12" id="KW-0472">Membrane</keyword>
<feature type="transmembrane region" description="Helical" evidence="12">
    <location>
        <begin position="1063"/>
        <end position="1080"/>
    </location>
</feature>
<accession>A0A835CWD3</accession>
<sequence length="1216" mass="137909">MNVYIGYYFLLVFTSVPVLSSDYHCVWYGECHVSDDGLKQNCPTSNSAQLINDNSAEAILRKRCPHLFMETDHPLTCCNADNINTMDTSLRMADSIFGRCTTCIKNMIRGICDFTCAHDQSRFMEAVNIIYDTEIKKYYIDEVNVFISYEYVNSTFESCSKVVHPMSGYLAMEIGCGEHAKCNPKLWYEYLGDVNNNPLVPFQMNYVYESNNTNNLVEPLNPPTKLCSEAYDNSSTRCSCIDCPSSCPFAEWKIQDEFFTIFNFNGYGILLGCFVIISSFIFSIIYIYLRKCLPIFASHPVPILCILFVIILALSYGIFLLKVTVSPIEIWSSPDSRSRMEKEYFDNKFTPFYRVEQIYIKAVGLENIKHETPDKALTFGPVFQKKFLLEVYKLQQQIFQIGNETDEGLDKICYAPVQSDFTGPVTIDLCTVQSIWGYFQNDIDTFNETEEIDGYEINYLNHIYKCLQNPYNPLCLAPYKGPIIPDIAFGGFLNDSKKLHDTFDIINSTGLVMTFMVKNTANEIELKRILEWEKKYLNFMKNWNDNERPNFMEIAYSAERSIEDELDRTSRAEFSTIIISYGLMFLWIILSLGSFQFSPKCSITSRVFLSVSGILVVASSVACTFGIFGYIGTSTTLLTIEVIPFLILSIGIDDIFILVQTHQRNIAKPEETVSQHLGRILALVGPSLLLTSLSEGLCFLIGTLSSMPAVKTFALFSSVAVFIKFFLQITAFICFLSLDTQRYKNGRCDIFCCFKVAKKRNAKVNYGFISKIFTKFYTPLLMKKSIGICVLIFFVGVTSLNGFIGANVKLGLDQKLSMPRDSYVHKYFEYMQDLLSMGPPVYFVVTGGLNYSDTKVQNAICGGQKCNSDSLYTQIFTASKQSTISFIAKPASSWIDDYFDWITIDGCCLQFQSNSSFCPHDRTSECEQCPVTKNNFGLRPNADDFRKYIGYFLMDVPDESCSKSGRAAYLDAMTYTYDDHDNDGGGDRINIQDSYFMTYHTPLKNDADWYNALEAARVVASNISIMINQANITEKEIKVFPYSVFYVFYEQYLTIWRETLKSLGLSLVIVFIVTFLFTGLSLFSATVVLVTETMIIINMLGFMYWWNISLNAVSLVNLVMTVGISVEFCSHIVRLYLVSIKFSRISKASDALSTMGSPVFSGITMTKFVGITVLAFAKTQIIQVFFFRMYLGIVIIGASHGLIFLPVLLRFIGPEV</sequence>
<dbReference type="InterPro" id="IPR000731">
    <property type="entry name" value="SSD"/>
</dbReference>
<dbReference type="SUPFAM" id="SSF82866">
    <property type="entry name" value="Multidrug efflux transporter AcrB transmembrane domain"/>
    <property type="match status" value="2"/>
</dbReference>
<organism evidence="15 16">
    <name type="scientific">Aphidius gifuensis</name>
    <name type="common">Parasitoid wasp</name>
    <dbReference type="NCBI Taxonomy" id="684658"/>
    <lineage>
        <taxon>Eukaryota</taxon>
        <taxon>Metazoa</taxon>
        <taxon>Ecdysozoa</taxon>
        <taxon>Arthropoda</taxon>
        <taxon>Hexapoda</taxon>
        <taxon>Insecta</taxon>
        <taxon>Pterygota</taxon>
        <taxon>Neoptera</taxon>
        <taxon>Endopterygota</taxon>
        <taxon>Hymenoptera</taxon>
        <taxon>Apocrita</taxon>
        <taxon>Ichneumonoidea</taxon>
        <taxon>Braconidae</taxon>
        <taxon>Aphidiinae</taxon>
        <taxon>Aphidius</taxon>
    </lineage>
</organism>
<dbReference type="PROSITE" id="PS50156">
    <property type="entry name" value="SSD"/>
    <property type="match status" value="1"/>
</dbReference>
<evidence type="ECO:0000256" key="6">
    <source>
        <dbReference type="ARBA" id="ARBA00022989"/>
    </source>
</evidence>
<feature type="transmembrane region" description="Helical" evidence="12">
    <location>
        <begin position="637"/>
        <end position="659"/>
    </location>
</feature>
<evidence type="ECO:0000256" key="7">
    <source>
        <dbReference type="ARBA" id="ARBA00023098"/>
    </source>
</evidence>
<evidence type="ECO:0000256" key="9">
    <source>
        <dbReference type="ARBA" id="ARBA00023157"/>
    </source>
</evidence>
<name>A0A835CWD3_APHGI</name>
<reference evidence="15 16" key="1">
    <citation type="submission" date="2020-08" db="EMBL/GenBank/DDBJ databases">
        <title>Aphidius gifuensis genome sequencing and assembly.</title>
        <authorList>
            <person name="Du Z."/>
        </authorList>
    </citation>
    <scope>NUCLEOTIDE SEQUENCE [LARGE SCALE GENOMIC DNA]</scope>
    <source>
        <strain evidence="15">YNYX2018</strain>
        <tissue evidence="15">Adults</tissue>
    </source>
</reference>
<keyword evidence="4 12" id="KW-0812">Transmembrane</keyword>
<feature type="domain" description="SSD" evidence="14">
    <location>
        <begin position="573"/>
        <end position="738"/>
    </location>
</feature>
<dbReference type="GO" id="GO:0012505">
    <property type="term" value="C:endomembrane system"/>
    <property type="evidence" value="ECO:0007669"/>
    <property type="project" value="UniProtKB-SubCell"/>
</dbReference>
<feature type="transmembrane region" description="Helical" evidence="12">
    <location>
        <begin position="1189"/>
        <end position="1212"/>
    </location>
</feature>
<keyword evidence="7" id="KW-0443">Lipid metabolism</keyword>
<proteinExistence type="inferred from homology"/>
<dbReference type="PANTHER" id="PTHR45727">
    <property type="entry name" value="NPC INTRACELLULAR CHOLESTEROL TRANSPORTER 1"/>
    <property type="match status" value="1"/>
</dbReference>
<dbReference type="GO" id="GO:0042632">
    <property type="term" value="P:cholesterol homeostasis"/>
    <property type="evidence" value="ECO:0007669"/>
    <property type="project" value="TreeGrafter"/>
</dbReference>
<feature type="transmembrane region" description="Helical" evidence="12">
    <location>
        <begin position="680"/>
        <end position="702"/>
    </location>
</feature>
<dbReference type="Gene3D" id="1.20.1640.10">
    <property type="entry name" value="Multidrug efflux transporter AcrB transmembrane domain"/>
    <property type="match status" value="2"/>
</dbReference>
<dbReference type="GO" id="GO:0030299">
    <property type="term" value="P:intestinal cholesterol absorption"/>
    <property type="evidence" value="ECO:0007669"/>
    <property type="project" value="TreeGrafter"/>
</dbReference>
<dbReference type="EMBL" id="JACMRX010000001">
    <property type="protein sequence ID" value="KAF7996273.1"/>
    <property type="molecule type" value="Genomic_DNA"/>
</dbReference>
<evidence type="ECO:0000256" key="1">
    <source>
        <dbReference type="ARBA" id="ARBA00004127"/>
    </source>
</evidence>
<keyword evidence="9" id="KW-1015">Disulfide bond</keyword>
<dbReference type="InterPro" id="IPR032190">
    <property type="entry name" value="NPC1_N"/>
</dbReference>
<evidence type="ECO:0000256" key="10">
    <source>
        <dbReference type="ARBA" id="ARBA00023180"/>
    </source>
</evidence>
<evidence type="ECO:0000256" key="5">
    <source>
        <dbReference type="ARBA" id="ARBA00022729"/>
    </source>
</evidence>
<feature type="transmembrane region" description="Helical" evidence="12">
    <location>
        <begin position="267"/>
        <end position="289"/>
    </location>
</feature>
<dbReference type="GO" id="GO:0015918">
    <property type="term" value="P:sterol transport"/>
    <property type="evidence" value="ECO:0007669"/>
    <property type="project" value="TreeGrafter"/>
</dbReference>
<feature type="transmembrane region" description="Helical" evidence="12">
    <location>
        <begin position="714"/>
        <end position="738"/>
    </location>
</feature>
<feature type="transmembrane region" description="Helical" evidence="12">
    <location>
        <begin position="301"/>
        <end position="321"/>
    </location>
</feature>
<evidence type="ECO:0000256" key="8">
    <source>
        <dbReference type="ARBA" id="ARBA00023136"/>
    </source>
</evidence>
<evidence type="ECO:0000256" key="4">
    <source>
        <dbReference type="ARBA" id="ARBA00022692"/>
    </source>
</evidence>
<feature type="transmembrane region" description="Helical" evidence="12">
    <location>
        <begin position="607"/>
        <end position="631"/>
    </location>
</feature>
<evidence type="ECO:0000313" key="16">
    <source>
        <dbReference type="Proteomes" id="UP000639338"/>
    </source>
</evidence>
<evidence type="ECO:0000256" key="11">
    <source>
        <dbReference type="ARBA" id="ARBA00034049"/>
    </source>
</evidence>
<feature type="transmembrane region" description="Helical" evidence="12">
    <location>
        <begin position="574"/>
        <end position="595"/>
    </location>
</feature>
<evidence type="ECO:0000256" key="12">
    <source>
        <dbReference type="SAM" id="Phobius"/>
    </source>
</evidence>
<evidence type="ECO:0000256" key="3">
    <source>
        <dbReference type="ARBA" id="ARBA00022448"/>
    </source>
</evidence>
<feature type="signal peptide" evidence="13">
    <location>
        <begin position="1"/>
        <end position="20"/>
    </location>
</feature>
<evidence type="ECO:0000259" key="14">
    <source>
        <dbReference type="PROSITE" id="PS50156"/>
    </source>
</evidence>
<feature type="chain" id="PRO_5032953123" description="SSD domain-containing protein" evidence="13">
    <location>
        <begin position="21"/>
        <end position="1216"/>
    </location>
</feature>
<feature type="transmembrane region" description="Helical" evidence="12">
    <location>
        <begin position="1112"/>
        <end position="1137"/>
    </location>
</feature>
<keyword evidence="6 12" id="KW-1133">Transmembrane helix</keyword>
<keyword evidence="10" id="KW-0325">Glycoprotein</keyword>
<evidence type="ECO:0000256" key="2">
    <source>
        <dbReference type="ARBA" id="ARBA00005585"/>
    </source>
</evidence>
<dbReference type="GO" id="GO:0006629">
    <property type="term" value="P:lipid metabolic process"/>
    <property type="evidence" value="ECO:0007669"/>
    <property type="project" value="UniProtKB-KW"/>
</dbReference>
<dbReference type="FunFam" id="1.20.1640.10:FF:000008">
    <property type="entry name" value="NPC intracellular cholesterol transporter 1"/>
    <property type="match status" value="1"/>
</dbReference>
<comment type="subcellular location">
    <subcellularLocation>
        <location evidence="1">Endomembrane system</location>
        <topology evidence="1">Multi-pass membrane protein</topology>
    </subcellularLocation>
</comment>
<dbReference type="Proteomes" id="UP000639338">
    <property type="component" value="Unassembled WGS sequence"/>
</dbReference>
<dbReference type="OrthoDB" id="6510177at2759"/>
<feature type="transmembrane region" description="Helical" evidence="12">
    <location>
        <begin position="785"/>
        <end position="804"/>
    </location>
</feature>
<evidence type="ECO:0000256" key="13">
    <source>
        <dbReference type="SAM" id="SignalP"/>
    </source>
</evidence>
<protein>
    <recommendedName>
        <fullName evidence="14">SSD domain-containing protein</fullName>
    </recommendedName>
</protein>
<dbReference type="InterPro" id="IPR053958">
    <property type="entry name" value="HMGCR/SNAP/NPC1-like_SSD"/>
</dbReference>
<dbReference type="AlphaFoldDB" id="A0A835CWD3"/>
<dbReference type="Pfam" id="PF12349">
    <property type="entry name" value="Sterol-sensing"/>
    <property type="match status" value="1"/>
</dbReference>
<evidence type="ECO:0000313" key="15">
    <source>
        <dbReference type="EMBL" id="KAF7996273.1"/>
    </source>
</evidence>
<keyword evidence="16" id="KW-1185">Reference proteome</keyword>
<dbReference type="PANTHER" id="PTHR45727:SF6">
    <property type="entry name" value="NPC INTRACELLULAR CHOLESTEROL TRANSPORTER 1 HOMOLOG 1B"/>
    <property type="match status" value="1"/>
</dbReference>
<dbReference type="GO" id="GO:0005886">
    <property type="term" value="C:plasma membrane"/>
    <property type="evidence" value="ECO:0007669"/>
    <property type="project" value="TreeGrafter"/>
</dbReference>
<dbReference type="Pfam" id="PF22314">
    <property type="entry name" value="NPC1_MLD"/>
    <property type="match status" value="1"/>
</dbReference>
<comment type="catalytic activity">
    <reaction evidence="11">
        <text>cholesterol(in) = cholesterol(out)</text>
        <dbReference type="Rhea" id="RHEA:39747"/>
        <dbReference type="ChEBI" id="CHEBI:16113"/>
    </reaction>
</comment>